<comment type="caution">
    <text evidence="2">The sequence shown here is derived from an EMBL/GenBank/DDBJ whole genome shotgun (WGS) entry which is preliminary data.</text>
</comment>
<evidence type="ECO:0000313" key="2">
    <source>
        <dbReference type="EMBL" id="MCA9386949.1"/>
    </source>
</evidence>
<dbReference type="EMBL" id="JAGQLF010000029">
    <property type="protein sequence ID" value="MCA9386949.1"/>
    <property type="molecule type" value="Genomic_DNA"/>
</dbReference>
<keyword evidence="1" id="KW-0812">Transmembrane</keyword>
<reference evidence="2" key="1">
    <citation type="submission" date="2020-04" db="EMBL/GenBank/DDBJ databases">
        <authorList>
            <person name="Zhang T."/>
        </authorList>
    </citation>
    <scope>NUCLEOTIDE SEQUENCE</scope>
    <source>
        <strain evidence="2">HKST-UBA09</strain>
    </source>
</reference>
<dbReference type="Proteomes" id="UP000714915">
    <property type="component" value="Unassembled WGS sequence"/>
</dbReference>
<evidence type="ECO:0008006" key="4">
    <source>
        <dbReference type="Google" id="ProtNLM"/>
    </source>
</evidence>
<dbReference type="PROSITE" id="PS00018">
    <property type="entry name" value="EF_HAND_1"/>
    <property type="match status" value="1"/>
</dbReference>
<dbReference type="InterPro" id="IPR018247">
    <property type="entry name" value="EF_Hand_1_Ca_BS"/>
</dbReference>
<dbReference type="AlphaFoldDB" id="A0A955RLD3"/>
<proteinExistence type="predicted"/>
<sequence length="688" mass="76867">MSIKNLFTKKILLLWIIISSIALFFGIQDFINSNKPDNSVSVTVGSCYGACKNLFEGEYATGTTCFGDPNVVPGSDKICYQCQSSGNFIKVDNAMCVSSCYAQCLKDTGITEYKDGDKCYNGGYGYPYGVWTCSEGKWFRGEQSQCAGQCEGDSPYTLYPKGHACAVNNVCYQCNNPGSDVLGGFEIVDGSICNVDPSVQSNTPTFKTHLLNFGMWGVAGTKYANEGEFHNYIPELDKDVFNTVHVQAQADPELMNEYFNTARGTNQVDNMEVVLDVLWWFFEANSTNMSNTSRVDASADPIGTITLRKDIKTNIKKDANGNITEYEILEGDETESLVLDQLDLIIKGGAVGSLNYGNNEDVIKYLYFDEPDLKGIDPLQFNAVTTYLNYKYPELRTMVVLGYSFNEDNEPNDNISKFDILRKSEKYLYGVDVVAFDYYYTIAGRLDNGVRVDASFYDFQKKYADFLTIINNTQEIWLVIDGYTAEFSENNTTTKRGTEQDLYNSFRMYYNFAENNGRIKGILSFIYQNNSEIPDQTHAMRDYLKSDSPFYSQRISDAYNEIGRFIISNSKDLKNVINSANQGSSNLRRSTSSSIASSSCSDANFIWNGSFCEYIDESKSICGGIDFDFNELVDLSDFSAFAKTFGKECLQIAVPVDDACGLLDSDSSGAVDLADFGYFAKIFENQCN</sequence>
<evidence type="ECO:0000256" key="1">
    <source>
        <dbReference type="SAM" id="Phobius"/>
    </source>
</evidence>
<name>A0A955RLD3_9BACT</name>
<evidence type="ECO:0000313" key="3">
    <source>
        <dbReference type="Proteomes" id="UP000714915"/>
    </source>
</evidence>
<organism evidence="2 3">
    <name type="scientific">Candidatus Dojkabacteria bacterium</name>
    <dbReference type="NCBI Taxonomy" id="2099670"/>
    <lineage>
        <taxon>Bacteria</taxon>
        <taxon>Candidatus Dojkabacteria</taxon>
    </lineage>
</organism>
<feature type="transmembrane region" description="Helical" evidence="1">
    <location>
        <begin position="12"/>
        <end position="31"/>
    </location>
</feature>
<keyword evidence="1" id="KW-0472">Membrane</keyword>
<keyword evidence="1" id="KW-1133">Transmembrane helix</keyword>
<accession>A0A955RLD3</accession>
<protein>
    <recommendedName>
        <fullName evidence="4">EF-hand domain-containing protein</fullName>
    </recommendedName>
</protein>
<gene>
    <name evidence="2" type="ORF">KC669_02855</name>
</gene>
<reference evidence="2" key="2">
    <citation type="journal article" date="2021" name="Microbiome">
        <title>Successional dynamics and alternative stable states in a saline activated sludge microbial community over 9 years.</title>
        <authorList>
            <person name="Wang Y."/>
            <person name="Ye J."/>
            <person name="Ju F."/>
            <person name="Liu L."/>
            <person name="Boyd J.A."/>
            <person name="Deng Y."/>
            <person name="Parks D.H."/>
            <person name="Jiang X."/>
            <person name="Yin X."/>
            <person name="Woodcroft B.J."/>
            <person name="Tyson G.W."/>
            <person name="Hugenholtz P."/>
            <person name="Polz M.F."/>
            <person name="Zhang T."/>
        </authorList>
    </citation>
    <scope>NUCLEOTIDE SEQUENCE</scope>
    <source>
        <strain evidence="2">HKST-UBA09</strain>
    </source>
</reference>